<dbReference type="EMBL" id="JACIDG010000020">
    <property type="protein sequence ID" value="MBB3918642.1"/>
    <property type="molecule type" value="Genomic_DNA"/>
</dbReference>
<protein>
    <submittedName>
        <fullName evidence="1">Uncharacterized protein</fullName>
    </submittedName>
</protein>
<comment type="caution">
    <text evidence="1">The sequence shown here is derived from an EMBL/GenBank/DDBJ whole genome shotgun (WGS) entry which is preliminary data.</text>
</comment>
<accession>A0A7W6BA77</accession>
<gene>
    <name evidence="1" type="ORF">GGQ65_005982</name>
</gene>
<dbReference type="RefSeq" id="WP_183605128.1">
    <property type="nucleotide sequence ID" value="NZ_JACIDG010000020.1"/>
</dbReference>
<proteinExistence type="predicted"/>
<dbReference type="AlphaFoldDB" id="A0A7W6BA77"/>
<evidence type="ECO:0000313" key="2">
    <source>
        <dbReference type="Proteomes" id="UP000545490"/>
    </source>
</evidence>
<evidence type="ECO:0000313" key="1">
    <source>
        <dbReference type="EMBL" id="MBB3918642.1"/>
    </source>
</evidence>
<reference evidence="1 2" key="1">
    <citation type="submission" date="2020-08" db="EMBL/GenBank/DDBJ databases">
        <title>Genomic Encyclopedia of Type Strains, Phase IV (KMG-IV): sequencing the most valuable type-strain genomes for metagenomic binning, comparative biology and taxonomic classification.</title>
        <authorList>
            <person name="Goeker M."/>
        </authorList>
    </citation>
    <scope>NUCLEOTIDE SEQUENCE [LARGE SCALE GENOMIC DNA]</scope>
    <source>
        <strain evidence="1 2">DSM 19331</strain>
    </source>
</reference>
<sequence length="206" mass="22350">MLNGLQKHYLPLGALFLDLPLVDPPVRSAPVRRVSQFSVCCDGQAEYPEDDPIYGTFLTESVVDLGVFDSLDQAIAVIEARTARDDIGSASEGALSFSPRLFKVSDDDGRLVCAGEVRGEHVNWCVPVVSDEGAEQVSAKIEALHSEASFEMGWDNFSTARRLRFEASVLEGRLVDPLWRDAARTALPMTAKVLDPQKGGSDADPA</sequence>
<organism evidence="1 2">
    <name type="scientific">Rhizobium fabae</name>
    <dbReference type="NCBI Taxonomy" id="573179"/>
    <lineage>
        <taxon>Bacteria</taxon>
        <taxon>Pseudomonadati</taxon>
        <taxon>Pseudomonadota</taxon>
        <taxon>Alphaproteobacteria</taxon>
        <taxon>Hyphomicrobiales</taxon>
        <taxon>Rhizobiaceae</taxon>
        <taxon>Rhizobium/Agrobacterium group</taxon>
        <taxon>Rhizobium</taxon>
    </lineage>
</organism>
<name>A0A7W6BA77_9HYPH</name>
<dbReference type="Proteomes" id="UP000545490">
    <property type="component" value="Unassembled WGS sequence"/>
</dbReference>